<dbReference type="PANTHER" id="PTHR42839">
    <property type="entry name" value="ISOCHORISMATE SYNTHASE ENTC"/>
    <property type="match status" value="1"/>
</dbReference>
<accession>A0A8J6ZM13</accession>
<protein>
    <submittedName>
        <fullName evidence="2">Chorismate-binding protein</fullName>
    </submittedName>
</protein>
<dbReference type="SUPFAM" id="SSF56322">
    <property type="entry name" value="ADC synthase"/>
    <property type="match status" value="1"/>
</dbReference>
<organism evidence="2 3">
    <name type="scientific">Desmonostoc muscorum LEGE 12446</name>
    <dbReference type="NCBI Taxonomy" id="1828758"/>
    <lineage>
        <taxon>Bacteria</taxon>
        <taxon>Bacillati</taxon>
        <taxon>Cyanobacteriota</taxon>
        <taxon>Cyanophyceae</taxon>
        <taxon>Nostocales</taxon>
        <taxon>Nostocaceae</taxon>
        <taxon>Desmonostoc</taxon>
    </lineage>
</organism>
<keyword evidence="3" id="KW-1185">Reference proteome</keyword>
<proteinExistence type="predicted"/>
<comment type="caution">
    <text evidence="2">The sequence shown here is derived from an EMBL/GenBank/DDBJ whole genome shotgun (WGS) entry which is preliminary data.</text>
</comment>
<feature type="domain" description="Chorismate-utilising enzyme C-terminal" evidence="1">
    <location>
        <begin position="212"/>
        <end position="436"/>
    </location>
</feature>
<dbReference type="AlphaFoldDB" id="A0A8J6ZM13"/>
<sequence>MHIVVNSQGCLKMWVWHTRTKSVQCVLPLLTLEVIHINGQLKVLAHGALEELRNYSRNAKNLAELLVCLDKWLEDRALTASGIIGSECRSLLDQKLHWVTNSLPISEQIRGESLVFVIQVGKTEEFIADNVTFADSVLASPLVAAGGSLPKSRGTNHKSPQVGELAHRAVSLTECLPNISLPQSERKNHFLIDQQIIEEVNKVVTQGLEIRQRLDIDHLVVSVRFPVSVNADLLNSWLTTIKTPFPQGFLMKSNSWELISCTPERFISIADSKLKVQILAGTFQKGKDFDKSSLMDEHQAARNALCSIVEEVVGKLELKVDCNLVEFDEITHFHSVFEKPHHSDTSMLWTLAHLTPSPATGTQNSDTQFAIQQLEGRTRGYYGGCFFLRTPGCLESLVSIRSIFHLQNSEVGEMIVGAGLKKGSTLSSESAEIISKATSSAKLLGVKLGK</sequence>
<dbReference type="EMBL" id="JADEXS010000130">
    <property type="protein sequence ID" value="MBE9023112.1"/>
    <property type="molecule type" value="Genomic_DNA"/>
</dbReference>
<reference evidence="2" key="1">
    <citation type="submission" date="2020-10" db="EMBL/GenBank/DDBJ databases">
        <authorList>
            <person name="Castelo-Branco R."/>
            <person name="Eusebio N."/>
            <person name="Adriana R."/>
            <person name="Vieira A."/>
            <person name="Brugerolle De Fraissinette N."/>
            <person name="Rezende De Castro R."/>
            <person name="Schneider M.P."/>
            <person name="Vasconcelos V."/>
            <person name="Leao P.N."/>
        </authorList>
    </citation>
    <scope>NUCLEOTIDE SEQUENCE</scope>
    <source>
        <strain evidence="2">LEGE 12446</strain>
    </source>
</reference>
<evidence type="ECO:0000313" key="3">
    <source>
        <dbReference type="Proteomes" id="UP000622533"/>
    </source>
</evidence>
<dbReference type="PANTHER" id="PTHR42839:SF2">
    <property type="entry name" value="ISOCHORISMATE SYNTHASE ENTC"/>
    <property type="match status" value="1"/>
</dbReference>
<evidence type="ECO:0000259" key="1">
    <source>
        <dbReference type="Pfam" id="PF00425"/>
    </source>
</evidence>
<dbReference type="InterPro" id="IPR005801">
    <property type="entry name" value="ADC_synthase"/>
</dbReference>
<gene>
    <name evidence="2" type="ORF">IQ276_11940</name>
</gene>
<dbReference type="Proteomes" id="UP000622533">
    <property type="component" value="Unassembled WGS sequence"/>
</dbReference>
<evidence type="ECO:0000313" key="2">
    <source>
        <dbReference type="EMBL" id="MBE9023112.1"/>
    </source>
</evidence>
<name>A0A8J6ZM13_DESMC</name>
<dbReference type="Pfam" id="PF00425">
    <property type="entry name" value="Chorismate_bind"/>
    <property type="match status" value="1"/>
</dbReference>
<dbReference type="Gene3D" id="3.60.120.10">
    <property type="entry name" value="Anthranilate synthase"/>
    <property type="match status" value="1"/>
</dbReference>
<dbReference type="InterPro" id="IPR015890">
    <property type="entry name" value="Chorismate_C"/>
</dbReference>